<dbReference type="Gene3D" id="3.40.30.10">
    <property type="entry name" value="Glutaredoxin"/>
    <property type="match status" value="1"/>
</dbReference>
<dbReference type="CDD" id="cd03419">
    <property type="entry name" value="GRX_GRXh_1_2_like"/>
    <property type="match status" value="1"/>
</dbReference>
<dbReference type="GO" id="GO:0005737">
    <property type="term" value="C:cytoplasm"/>
    <property type="evidence" value="ECO:0007669"/>
    <property type="project" value="TreeGrafter"/>
</dbReference>
<name>A0A445A286_ARAHY</name>
<sequence>MLQDSYRTHSIGRGMARAEVEVEMEAQLELKNFEIARLLECLRCYETMNREMVQRNQEAIEATETSRIYIQVLFNCLSFAFHFITEWVWGEVGEHKRVMAASARFTAAMVVLALGTSLFHCTEASAPSVGEFVHTTINSHTVVIFSKSYCPYCRRAKSVFKELNQDAHVVELDERDDGSKIQDILNNIVGRRTVPQVFINGKHLGGSDDTVEAYESGRLAKLLGIETKGHDDL</sequence>
<evidence type="ECO:0000256" key="5">
    <source>
        <dbReference type="ARBA" id="ARBA00023157"/>
    </source>
</evidence>
<dbReference type="PROSITE" id="PS51354">
    <property type="entry name" value="GLUTAREDOXIN_2"/>
    <property type="match status" value="1"/>
</dbReference>
<keyword evidence="4" id="KW-0249">Electron transport</keyword>
<protein>
    <recommendedName>
        <fullName evidence="7">Glutaredoxin domain-containing protein</fullName>
    </recommendedName>
</protein>
<dbReference type="PANTHER" id="PTHR45694">
    <property type="entry name" value="GLUTAREDOXIN 2"/>
    <property type="match status" value="1"/>
</dbReference>
<keyword evidence="3" id="KW-0813">Transport</keyword>
<organism evidence="8 9">
    <name type="scientific">Arachis hypogaea</name>
    <name type="common">Peanut</name>
    <dbReference type="NCBI Taxonomy" id="3818"/>
    <lineage>
        <taxon>Eukaryota</taxon>
        <taxon>Viridiplantae</taxon>
        <taxon>Streptophyta</taxon>
        <taxon>Embryophyta</taxon>
        <taxon>Tracheophyta</taxon>
        <taxon>Spermatophyta</taxon>
        <taxon>Magnoliopsida</taxon>
        <taxon>eudicotyledons</taxon>
        <taxon>Gunneridae</taxon>
        <taxon>Pentapetalae</taxon>
        <taxon>rosids</taxon>
        <taxon>fabids</taxon>
        <taxon>Fabales</taxon>
        <taxon>Fabaceae</taxon>
        <taxon>Papilionoideae</taxon>
        <taxon>50 kb inversion clade</taxon>
        <taxon>dalbergioids sensu lato</taxon>
        <taxon>Dalbergieae</taxon>
        <taxon>Pterocarpus clade</taxon>
        <taxon>Arachis</taxon>
    </lineage>
</organism>
<accession>A0A445A286</accession>
<dbReference type="AlphaFoldDB" id="A0A445A286"/>
<evidence type="ECO:0000256" key="1">
    <source>
        <dbReference type="ARBA" id="ARBA00002549"/>
    </source>
</evidence>
<evidence type="ECO:0000256" key="3">
    <source>
        <dbReference type="ARBA" id="ARBA00022448"/>
    </source>
</evidence>
<proteinExistence type="inferred from homology"/>
<feature type="domain" description="Glutaredoxin" evidence="7">
    <location>
        <begin position="142"/>
        <end position="203"/>
    </location>
</feature>
<dbReference type="GO" id="GO:0034599">
    <property type="term" value="P:cellular response to oxidative stress"/>
    <property type="evidence" value="ECO:0007669"/>
    <property type="project" value="TreeGrafter"/>
</dbReference>
<dbReference type="Pfam" id="PF00462">
    <property type="entry name" value="Glutaredoxin"/>
    <property type="match status" value="1"/>
</dbReference>
<keyword evidence="5" id="KW-1015">Disulfide bond</keyword>
<evidence type="ECO:0000313" key="8">
    <source>
        <dbReference type="EMBL" id="RYR20561.1"/>
    </source>
</evidence>
<dbReference type="EMBL" id="SDMP01000013">
    <property type="protein sequence ID" value="RYR20561.1"/>
    <property type="molecule type" value="Genomic_DNA"/>
</dbReference>
<gene>
    <name evidence="8" type="ORF">Ahy_B03g065739</name>
</gene>
<evidence type="ECO:0000256" key="6">
    <source>
        <dbReference type="ARBA" id="ARBA00023284"/>
    </source>
</evidence>
<dbReference type="InterPro" id="IPR036249">
    <property type="entry name" value="Thioredoxin-like_sf"/>
</dbReference>
<dbReference type="InterPro" id="IPR011899">
    <property type="entry name" value="Glutaredoxin_euk/vir"/>
</dbReference>
<dbReference type="InterPro" id="IPR011767">
    <property type="entry name" value="GLR_AS"/>
</dbReference>
<comment type="function">
    <text evidence="1">Has a glutathione-disulfide oxidoreductase activity in the presence of NADPH and glutathione reductase. Reduces low molecular weight disulfides and proteins.</text>
</comment>
<evidence type="ECO:0000256" key="2">
    <source>
        <dbReference type="ARBA" id="ARBA00007190"/>
    </source>
</evidence>
<dbReference type="FunFam" id="3.40.30.10:FF:000026">
    <property type="entry name" value="Glutaredoxin 2"/>
    <property type="match status" value="1"/>
</dbReference>
<evidence type="ECO:0000313" key="9">
    <source>
        <dbReference type="Proteomes" id="UP000289738"/>
    </source>
</evidence>
<keyword evidence="9" id="KW-1185">Reference proteome</keyword>
<dbReference type="NCBIfam" id="TIGR02180">
    <property type="entry name" value="GRX_euk"/>
    <property type="match status" value="1"/>
</dbReference>
<dbReference type="InterPro" id="IPR014025">
    <property type="entry name" value="Glutaredoxin_subgr"/>
</dbReference>
<reference evidence="8 9" key="1">
    <citation type="submission" date="2019-01" db="EMBL/GenBank/DDBJ databases">
        <title>Sequencing of cultivated peanut Arachis hypogaea provides insights into genome evolution and oil improvement.</title>
        <authorList>
            <person name="Chen X."/>
        </authorList>
    </citation>
    <scope>NUCLEOTIDE SEQUENCE [LARGE SCALE GENOMIC DNA]</scope>
    <source>
        <strain evidence="9">cv. Fuhuasheng</strain>
        <tissue evidence="8">Leaves</tissue>
    </source>
</reference>
<dbReference type="Proteomes" id="UP000289738">
    <property type="component" value="Chromosome B03"/>
</dbReference>
<dbReference type="PRINTS" id="PR00160">
    <property type="entry name" value="GLUTAREDOXIN"/>
</dbReference>
<dbReference type="PROSITE" id="PS00195">
    <property type="entry name" value="GLUTAREDOXIN_1"/>
    <property type="match status" value="1"/>
</dbReference>
<dbReference type="SUPFAM" id="SSF52833">
    <property type="entry name" value="Thioredoxin-like"/>
    <property type="match status" value="1"/>
</dbReference>
<comment type="similarity">
    <text evidence="2">Belongs to the glutaredoxin family. CPYC subfamily.</text>
</comment>
<dbReference type="InterPro" id="IPR002109">
    <property type="entry name" value="Glutaredoxin"/>
</dbReference>
<evidence type="ECO:0000259" key="7">
    <source>
        <dbReference type="Pfam" id="PF00462"/>
    </source>
</evidence>
<dbReference type="PANTHER" id="PTHR45694:SF5">
    <property type="entry name" value="GLUTAREDOXIN 2"/>
    <property type="match status" value="1"/>
</dbReference>
<dbReference type="GO" id="GO:0015038">
    <property type="term" value="F:glutathione disulfide oxidoreductase activity"/>
    <property type="evidence" value="ECO:0007669"/>
    <property type="project" value="TreeGrafter"/>
</dbReference>
<evidence type="ECO:0000256" key="4">
    <source>
        <dbReference type="ARBA" id="ARBA00022982"/>
    </source>
</evidence>
<comment type="caution">
    <text evidence="8">The sequence shown here is derived from an EMBL/GenBank/DDBJ whole genome shotgun (WGS) entry which is preliminary data.</text>
</comment>
<keyword evidence="6" id="KW-0676">Redox-active center</keyword>